<reference evidence="1" key="1">
    <citation type="submission" date="2014-09" db="EMBL/GenBank/DDBJ databases">
        <authorList>
            <person name="Magalhaes I.L.F."/>
            <person name="Oliveira U."/>
            <person name="Santos F.R."/>
            <person name="Vidigal T.H.D.A."/>
            <person name="Brescovit A.D."/>
            <person name="Santos A.J."/>
        </authorList>
    </citation>
    <scope>NUCLEOTIDE SEQUENCE</scope>
    <source>
        <tissue evidence="1">Shoot tissue taken approximately 20 cm above the soil surface</tissue>
    </source>
</reference>
<proteinExistence type="predicted"/>
<dbReference type="AlphaFoldDB" id="A0A0A9EKD4"/>
<dbReference type="EMBL" id="GBRH01199565">
    <property type="protein sequence ID" value="JAD98330.1"/>
    <property type="molecule type" value="Transcribed_RNA"/>
</dbReference>
<organism evidence="1">
    <name type="scientific">Arundo donax</name>
    <name type="common">Giant reed</name>
    <name type="synonym">Donax arundinaceus</name>
    <dbReference type="NCBI Taxonomy" id="35708"/>
    <lineage>
        <taxon>Eukaryota</taxon>
        <taxon>Viridiplantae</taxon>
        <taxon>Streptophyta</taxon>
        <taxon>Embryophyta</taxon>
        <taxon>Tracheophyta</taxon>
        <taxon>Spermatophyta</taxon>
        <taxon>Magnoliopsida</taxon>
        <taxon>Liliopsida</taxon>
        <taxon>Poales</taxon>
        <taxon>Poaceae</taxon>
        <taxon>PACMAD clade</taxon>
        <taxon>Arundinoideae</taxon>
        <taxon>Arundineae</taxon>
        <taxon>Arundo</taxon>
    </lineage>
</organism>
<accession>A0A0A9EKD4</accession>
<evidence type="ECO:0000313" key="1">
    <source>
        <dbReference type="EMBL" id="JAD98330.1"/>
    </source>
</evidence>
<name>A0A0A9EKD4_ARUDO</name>
<reference evidence="1" key="2">
    <citation type="journal article" date="2015" name="Data Brief">
        <title>Shoot transcriptome of the giant reed, Arundo donax.</title>
        <authorList>
            <person name="Barrero R.A."/>
            <person name="Guerrero F.D."/>
            <person name="Moolhuijzen P."/>
            <person name="Goolsby J.A."/>
            <person name="Tidwell J."/>
            <person name="Bellgard S.E."/>
            <person name="Bellgard M.I."/>
        </authorList>
    </citation>
    <scope>NUCLEOTIDE SEQUENCE</scope>
    <source>
        <tissue evidence="1">Shoot tissue taken approximately 20 cm above the soil surface</tissue>
    </source>
</reference>
<protein>
    <submittedName>
        <fullName evidence="1">Uncharacterized protein</fullName>
    </submittedName>
</protein>
<sequence length="91" mass="9935">MYACLRARDRAADSRFLILRSLRRSPPVPPCPSSCRSARYSTSCSSARRAEESAAAPGQRPLPPPVVCPHTSCSASPCRGSMLCWYMCLES</sequence>